<keyword evidence="2" id="KW-1185">Reference proteome</keyword>
<dbReference type="EMBL" id="JAPESX010000674">
    <property type="protein sequence ID" value="KAJ8120195.1"/>
    <property type="molecule type" value="Genomic_DNA"/>
</dbReference>
<organism evidence="1 2">
    <name type="scientific">Nemania bipapillata</name>
    <dbReference type="NCBI Taxonomy" id="110536"/>
    <lineage>
        <taxon>Eukaryota</taxon>
        <taxon>Fungi</taxon>
        <taxon>Dikarya</taxon>
        <taxon>Ascomycota</taxon>
        <taxon>Pezizomycotina</taxon>
        <taxon>Sordariomycetes</taxon>
        <taxon>Xylariomycetidae</taxon>
        <taxon>Xylariales</taxon>
        <taxon>Xylariaceae</taxon>
        <taxon>Nemania</taxon>
    </lineage>
</organism>
<dbReference type="Proteomes" id="UP001153334">
    <property type="component" value="Unassembled WGS sequence"/>
</dbReference>
<sequence>MRETLFRFQQRCFGHRLPLPIFKFFTYCLLQALDYLHTECHLIHTDIKDDNIMVTIEDESVLNDFVSTQQRSPQPRHIRKDDSRITYVSQDDFGPLRGSRLLPELGDFNLAFPGLSGGMGHLSPIQSHRYRAPEVMLGLPWSYSVDIWNLGLLLWNLLEDVTLFDRPAGEDGGYDAHVHIAKMAALLGHPPEALITRERLYRHHRLPKPIVNPRGKVCKNMNEFWGGPFFDDNSE</sequence>
<evidence type="ECO:0000313" key="2">
    <source>
        <dbReference type="Proteomes" id="UP001153334"/>
    </source>
</evidence>
<accession>A0ACC2IYA0</accession>
<gene>
    <name evidence="1" type="ORF">ONZ43_g3033</name>
</gene>
<comment type="caution">
    <text evidence="1">The sequence shown here is derived from an EMBL/GenBank/DDBJ whole genome shotgun (WGS) entry which is preliminary data.</text>
</comment>
<protein>
    <submittedName>
        <fullName evidence="1">Uncharacterized protein</fullName>
    </submittedName>
</protein>
<reference evidence="1" key="1">
    <citation type="submission" date="2022-11" db="EMBL/GenBank/DDBJ databases">
        <title>Genome Sequence of Nemania bipapillata.</title>
        <authorList>
            <person name="Buettner E."/>
        </authorList>
    </citation>
    <scope>NUCLEOTIDE SEQUENCE</scope>
    <source>
        <strain evidence="1">CP14</strain>
    </source>
</reference>
<evidence type="ECO:0000313" key="1">
    <source>
        <dbReference type="EMBL" id="KAJ8120195.1"/>
    </source>
</evidence>
<proteinExistence type="predicted"/>
<name>A0ACC2IYA0_9PEZI</name>